<dbReference type="Gramene" id="PUZ57311">
    <property type="protein sequence ID" value="PUZ57311"/>
    <property type="gene ID" value="GQ55_5G420300"/>
</dbReference>
<gene>
    <name evidence="2" type="ORF">GQ55_5G420300</name>
</gene>
<organism evidence="2 3">
    <name type="scientific">Panicum hallii var. hallii</name>
    <dbReference type="NCBI Taxonomy" id="1504633"/>
    <lineage>
        <taxon>Eukaryota</taxon>
        <taxon>Viridiplantae</taxon>
        <taxon>Streptophyta</taxon>
        <taxon>Embryophyta</taxon>
        <taxon>Tracheophyta</taxon>
        <taxon>Spermatophyta</taxon>
        <taxon>Magnoliopsida</taxon>
        <taxon>Liliopsida</taxon>
        <taxon>Poales</taxon>
        <taxon>Poaceae</taxon>
        <taxon>PACMAD clade</taxon>
        <taxon>Panicoideae</taxon>
        <taxon>Panicodae</taxon>
        <taxon>Paniceae</taxon>
        <taxon>Panicinae</taxon>
        <taxon>Panicum</taxon>
        <taxon>Panicum sect. Panicum</taxon>
    </lineage>
</organism>
<feature type="compositionally biased region" description="Polar residues" evidence="1">
    <location>
        <begin position="140"/>
        <end position="152"/>
    </location>
</feature>
<dbReference type="Proteomes" id="UP000244336">
    <property type="component" value="Chromosome 5"/>
</dbReference>
<name>A0A2T7DNZ8_9POAL</name>
<keyword evidence="3" id="KW-1185">Reference proteome</keyword>
<feature type="region of interest" description="Disordered" evidence="1">
    <location>
        <begin position="228"/>
        <end position="290"/>
    </location>
</feature>
<feature type="compositionally biased region" description="Basic and acidic residues" evidence="1">
    <location>
        <begin position="59"/>
        <end position="75"/>
    </location>
</feature>
<evidence type="ECO:0000313" key="3">
    <source>
        <dbReference type="Proteomes" id="UP000244336"/>
    </source>
</evidence>
<protein>
    <submittedName>
        <fullName evidence="2">Uncharacterized protein</fullName>
    </submittedName>
</protein>
<feature type="region of interest" description="Disordered" evidence="1">
    <location>
        <begin position="94"/>
        <end position="152"/>
    </location>
</feature>
<accession>A0A2T7DNZ8</accession>
<feature type="region of interest" description="Disordered" evidence="1">
    <location>
        <begin position="22"/>
        <end position="75"/>
    </location>
</feature>
<evidence type="ECO:0000313" key="2">
    <source>
        <dbReference type="EMBL" id="PUZ57311.1"/>
    </source>
</evidence>
<feature type="compositionally biased region" description="Basic residues" evidence="1">
    <location>
        <begin position="126"/>
        <end position="139"/>
    </location>
</feature>
<evidence type="ECO:0000256" key="1">
    <source>
        <dbReference type="SAM" id="MobiDB-lite"/>
    </source>
</evidence>
<dbReference type="EMBL" id="CM009753">
    <property type="protein sequence ID" value="PUZ57311.1"/>
    <property type="molecule type" value="Genomic_DNA"/>
</dbReference>
<proteinExistence type="predicted"/>
<reference evidence="2 3" key="1">
    <citation type="submission" date="2018-04" db="EMBL/GenBank/DDBJ databases">
        <title>WGS assembly of Panicum hallii var. hallii HAL2.</title>
        <authorList>
            <person name="Lovell J."/>
            <person name="Jenkins J."/>
            <person name="Lowry D."/>
            <person name="Mamidi S."/>
            <person name="Sreedasyam A."/>
            <person name="Weng X."/>
            <person name="Barry K."/>
            <person name="Bonette J."/>
            <person name="Campitelli B."/>
            <person name="Daum C."/>
            <person name="Gordon S."/>
            <person name="Gould B."/>
            <person name="Lipzen A."/>
            <person name="MacQueen A."/>
            <person name="Palacio-Mejia J."/>
            <person name="Plott C."/>
            <person name="Shakirov E."/>
            <person name="Shu S."/>
            <person name="Yoshinaga Y."/>
            <person name="Zane M."/>
            <person name="Rokhsar D."/>
            <person name="Grimwood J."/>
            <person name="Schmutz J."/>
            <person name="Juenger T."/>
        </authorList>
    </citation>
    <scope>NUCLEOTIDE SEQUENCE [LARGE SCALE GENOMIC DNA]</scope>
    <source>
        <strain evidence="3">cv. HAL2</strain>
    </source>
</reference>
<sequence>MPTSPVRLDLASLSRFLDPSRSCRLTAGGRRAPATRRQARRREPATVRPAPKAQQQPSRGDRQIKKSPRWLDEQNRRIANSQFLISSTIDNAAPVRSLSPTGSHGGAAPARQRPKPNGTSDSSRAARLKPVKPPARPRAHSSTTPISQSLGASKSKAAGISYLIPPRHFVRNPRRIKRAPFASVSPGLGAGLSLQRVGGQSWRREKLGRGSPPGVSLSGGAGALLRVSGRGSHPPEARASLRRGRARVRVRSSPKARARLWAPQRFAQLGKGPGRGGERRAAATTKKNIE</sequence>
<feature type="compositionally biased region" description="Basic and acidic residues" evidence="1">
    <location>
        <begin position="276"/>
        <end position="290"/>
    </location>
</feature>
<dbReference type="AlphaFoldDB" id="A0A2T7DNZ8"/>
<feature type="compositionally biased region" description="Basic residues" evidence="1">
    <location>
        <begin position="240"/>
        <end position="258"/>
    </location>
</feature>